<dbReference type="Pfam" id="PF00589">
    <property type="entry name" value="Phage_integrase"/>
    <property type="match status" value="1"/>
</dbReference>
<comment type="similarity">
    <text evidence="1">Belongs to the 'phage' integrase family.</text>
</comment>
<dbReference type="GO" id="GO:0003677">
    <property type="term" value="F:DNA binding"/>
    <property type="evidence" value="ECO:0007669"/>
    <property type="project" value="UniProtKB-KW"/>
</dbReference>
<name>A0A0J7J2V8_9FLAO</name>
<dbReference type="EMBL" id="LFNG01000001">
    <property type="protein sequence ID" value="KMQ72738.1"/>
    <property type="molecule type" value="Genomic_DNA"/>
</dbReference>
<dbReference type="InterPro" id="IPR050090">
    <property type="entry name" value="Tyrosine_recombinase_XerCD"/>
</dbReference>
<dbReference type="InterPro" id="IPR010998">
    <property type="entry name" value="Integrase_recombinase_N"/>
</dbReference>
<proteinExistence type="inferred from homology"/>
<dbReference type="Gene3D" id="1.10.150.130">
    <property type="match status" value="1"/>
</dbReference>
<dbReference type="AlphaFoldDB" id="A0A0J7J2V8"/>
<dbReference type="Pfam" id="PF13102">
    <property type="entry name" value="Phage_int_SAM_5"/>
    <property type="match status" value="1"/>
</dbReference>
<keyword evidence="2" id="KW-0238">DNA-binding</keyword>
<evidence type="ECO:0000256" key="3">
    <source>
        <dbReference type="ARBA" id="ARBA00023172"/>
    </source>
</evidence>
<dbReference type="GO" id="GO:0015074">
    <property type="term" value="P:DNA integration"/>
    <property type="evidence" value="ECO:0007669"/>
    <property type="project" value="InterPro"/>
</dbReference>
<feature type="domain" description="Tyr recombinase" evidence="4">
    <location>
        <begin position="212"/>
        <end position="405"/>
    </location>
</feature>
<dbReference type="PANTHER" id="PTHR30349">
    <property type="entry name" value="PHAGE INTEGRASE-RELATED"/>
    <property type="match status" value="1"/>
</dbReference>
<keyword evidence="3" id="KW-0233">DNA recombination</keyword>
<evidence type="ECO:0000256" key="2">
    <source>
        <dbReference type="ARBA" id="ARBA00023125"/>
    </source>
</evidence>
<dbReference type="Gene3D" id="1.10.443.10">
    <property type="entry name" value="Intergrase catalytic core"/>
    <property type="match status" value="1"/>
</dbReference>
<dbReference type="InterPro" id="IPR013762">
    <property type="entry name" value="Integrase-like_cat_sf"/>
</dbReference>
<reference evidence="5 6" key="1">
    <citation type="journal article" date="2004" name="Int. J. Syst. Evol. Microbiol.">
        <title>Kaistella koreensis gen. nov., sp. nov., a novel member of the Chryseobacterium-Bergeyella-Riemerella branch.</title>
        <authorList>
            <person name="Kim M.K."/>
            <person name="Im W.T."/>
            <person name="Shin Y.K."/>
            <person name="Lim J.H."/>
            <person name="Kim S.H."/>
            <person name="Lee B.C."/>
            <person name="Park M.Y."/>
            <person name="Lee K.Y."/>
            <person name="Lee S.T."/>
        </authorList>
    </citation>
    <scope>NUCLEOTIDE SEQUENCE [LARGE SCALE GENOMIC DNA]</scope>
    <source>
        <strain evidence="5 6">CCUG 49689</strain>
    </source>
</reference>
<dbReference type="OrthoDB" id="1094492at2"/>
<dbReference type="PANTHER" id="PTHR30349:SF64">
    <property type="entry name" value="PROPHAGE INTEGRASE INTD-RELATED"/>
    <property type="match status" value="1"/>
</dbReference>
<evidence type="ECO:0000259" key="4">
    <source>
        <dbReference type="PROSITE" id="PS51898"/>
    </source>
</evidence>
<evidence type="ECO:0000313" key="5">
    <source>
        <dbReference type="EMBL" id="KMQ72738.1"/>
    </source>
</evidence>
<dbReference type="InterPro" id="IPR025269">
    <property type="entry name" value="SAM-like_dom"/>
</dbReference>
<comment type="caution">
    <text evidence="5">The sequence shown here is derived from an EMBL/GenBank/DDBJ whole genome shotgun (WGS) entry which is preliminary data.</text>
</comment>
<dbReference type="Pfam" id="PF17293">
    <property type="entry name" value="Arm-DNA-bind_5"/>
    <property type="match status" value="1"/>
</dbReference>
<protein>
    <recommendedName>
        <fullName evidence="4">Tyr recombinase domain-containing protein</fullName>
    </recommendedName>
</protein>
<dbReference type="CDD" id="cd01185">
    <property type="entry name" value="INTN1_C_like"/>
    <property type="match status" value="1"/>
</dbReference>
<sequence>MNTSLRIICKKNSLKNGLYPIYLRVTINRRSKFYSTPFTCKLTEWDEKQGEFKSKFTNAFVFNKTLRKMKDYASDIISILEMEYESYNLVLFDKYYSRKTNEGITFVQFFLKEIEALKSNSQVSYARSMEDTLVALRKFEKKLDAYKFENIDYQFLTNFENSLRKKGANDGGIGVYMRNIRRIYNTAINYKLVQQQYYPFRDFKLSKYKKRNVRKALSESEFKKLLDFDNEKIPSSKNARYAYIFSYYARGMNFTDMAELKWSDLENNYFNYHRNKTDALLKIKLPNLPIINEILEFYKMYRPFDTPYIFPILKKNLKDYEDSELRARKHNVISFYNKQLKKIMESCNIEKNISFYTARHTFATSALRNNVNINIIKQSLGHKRLSTTESYLDDFHDSEVDNVINNIF</sequence>
<keyword evidence="6" id="KW-1185">Reference proteome</keyword>
<dbReference type="InterPro" id="IPR035386">
    <property type="entry name" value="Arm-DNA-bind_5"/>
</dbReference>
<dbReference type="InterPro" id="IPR011010">
    <property type="entry name" value="DNA_brk_join_enz"/>
</dbReference>
<dbReference type="SUPFAM" id="SSF56349">
    <property type="entry name" value="DNA breaking-rejoining enzymes"/>
    <property type="match status" value="1"/>
</dbReference>
<dbReference type="PROSITE" id="PS51898">
    <property type="entry name" value="TYR_RECOMBINASE"/>
    <property type="match status" value="1"/>
</dbReference>
<dbReference type="Proteomes" id="UP000035900">
    <property type="component" value="Unassembled WGS sequence"/>
</dbReference>
<evidence type="ECO:0000256" key="1">
    <source>
        <dbReference type="ARBA" id="ARBA00008857"/>
    </source>
</evidence>
<accession>A0A0J7J2V8</accession>
<dbReference type="PATRIC" id="fig|1304281.5.peg.4"/>
<organism evidence="5 6">
    <name type="scientific">Chryseobacterium koreense CCUG 49689</name>
    <dbReference type="NCBI Taxonomy" id="1304281"/>
    <lineage>
        <taxon>Bacteria</taxon>
        <taxon>Pseudomonadati</taxon>
        <taxon>Bacteroidota</taxon>
        <taxon>Flavobacteriia</taxon>
        <taxon>Flavobacteriales</taxon>
        <taxon>Weeksellaceae</taxon>
        <taxon>Chryseobacterium group</taxon>
        <taxon>Chryseobacterium</taxon>
    </lineage>
</organism>
<gene>
    <name evidence="5" type="ORF">ACM44_00015</name>
</gene>
<dbReference type="GO" id="GO:0006310">
    <property type="term" value="P:DNA recombination"/>
    <property type="evidence" value="ECO:0007669"/>
    <property type="project" value="UniProtKB-KW"/>
</dbReference>
<dbReference type="InterPro" id="IPR002104">
    <property type="entry name" value="Integrase_catalytic"/>
</dbReference>
<evidence type="ECO:0000313" key="6">
    <source>
        <dbReference type="Proteomes" id="UP000035900"/>
    </source>
</evidence>